<dbReference type="Proteomes" id="UP001479290">
    <property type="component" value="Unassembled WGS sequence"/>
</dbReference>
<feature type="compositionally biased region" description="Polar residues" evidence="1">
    <location>
        <begin position="153"/>
        <end position="167"/>
    </location>
</feature>
<organism evidence="4 5">
    <name type="scientific">Culter alburnus</name>
    <name type="common">Topmouth culter</name>
    <dbReference type="NCBI Taxonomy" id="194366"/>
    <lineage>
        <taxon>Eukaryota</taxon>
        <taxon>Metazoa</taxon>
        <taxon>Chordata</taxon>
        <taxon>Craniata</taxon>
        <taxon>Vertebrata</taxon>
        <taxon>Euteleostomi</taxon>
        <taxon>Actinopterygii</taxon>
        <taxon>Neopterygii</taxon>
        <taxon>Teleostei</taxon>
        <taxon>Ostariophysi</taxon>
        <taxon>Cypriniformes</taxon>
        <taxon>Xenocyprididae</taxon>
        <taxon>Xenocypridinae</taxon>
        <taxon>Culter</taxon>
    </lineage>
</organism>
<feature type="transmembrane region" description="Helical" evidence="2">
    <location>
        <begin position="279"/>
        <end position="301"/>
    </location>
</feature>
<evidence type="ECO:0000313" key="5">
    <source>
        <dbReference type="Proteomes" id="UP001479290"/>
    </source>
</evidence>
<keyword evidence="3" id="KW-0732">Signal</keyword>
<feature type="region of interest" description="Disordered" evidence="1">
    <location>
        <begin position="93"/>
        <end position="270"/>
    </location>
</feature>
<comment type="caution">
    <text evidence="4">The sequence shown here is derived from an EMBL/GenBank/DDBJ whole genome shotgun (WGS) entry which is preliminary data.</text>
</comment>
<proteinExistence type="predicted"/>
<keyword evidence="2" id="KW-0472">Membrane</keyword>
<evidence type="ECO:0000313" key="4">
    <source>
        <dbReference type="EMBL" id="KAK9971715.1"/>
    </source>
</evidence>
<dbReference type="EMBL" id="JAWDJR010000007">
    <property type="protein sequence ID" value="KAK9971715.1"/>
    <property type="molecule type" value="Genomic_DNA"/>
</dbReference>
<feature type="compositionally biased region" description="Polar residues" evidence="1">
    <location>
        <begin position="235"/>
        <end position="248"/>
    </location>
</feature>
<protein>
    <recommendedName>
        <fullName evidence="6">Mucin-15</fullName>
    </recommendedName>
</protein>
<evidence type="ECO:0000256" key="1">
    <source>
        <dbReference type="SAM" id="MobiDB-lite"/>
    </source>
</evidence>
<feature type="compositionally biased region" description="Low complexity" evidence="1">
    <location>
        <begin position="168"/>
        <end position="182"/>
    </location>
</feature>
<sequence>MNLPLGITLTLLLILQTFQQVSTQVSIPEEWKRDNMDINETQSSSVKPPVSLGESAENSEVKPEGSSGDGESFGSIILIKGDKQKQNSTTLYQIPDHMDNDTEEASSGEPIATTPPPMIALNSSSDPSDTSAESTTETEETATNTPTPEPEHTNQSALNDTYTSPKPETNTTESSFGESGSGYVPLDDVPTNSTTVSPATTTKDESVQYKTTVSPTKPPVYRTTTAEIPPAIPENITTPAPDSVNTGADLTGPFDNKENSERGLSSDVTDATENRKGQAWAIVLAIGIVVGIIALAAFVILNRRNRRDFSHRKLVEETSPDPVLRLDNGEPLDLKFDGFGYYNPGLQGDNIQMTNFPQGRTQ</sequence>
<gene>
    <name evidence="4" type="ORF">ABG768_025068</name>
</gene>
<feature type="region of interest" description="Disordered" evidence="1">
    <location>
        <begin position="32"/>
        <end position="74"/>
    </location>
</feature>
<evidence type="ECO:0000256" key="2">
    <source>
        <dbReference type="SAM" id="Phobius"/>
    </source>
</evidence>
<keyword evidence="2" id="KW-1133">Transmembrane helix</keyword>
<feature type="compositionally biased region" description="Low complexity" evidence="1">
    <location>
        <begin position="64"/>
        <end position="74"/>
    </location>
</feature>
<reference evidence="4 5" key="1">
    <citation type="submission" date="2024-05" db="EMBL/GenBank/DDBJ databases">
        <title>A high-quality chromosomal-level genome assembly of Topmouth culter (Culter alburnus).</title>
        <authorList>
            <person name="Zhao H."/>
        </authorList>
    </citation>
    <scope>NUCLEOTIDE SEQUENCE [LARGE SCALE GENOMIC DNA]</scope>
    <source>
        <strain evidence="4">CATC2023</strain>
        <tissue evidence="4">Muscle</tissue>
    </source>
</reference>
<feature type="chain" id="PRO_5043732862" description="Mucin-15" evidence="3">
    <location>
        <begin position="24"/>
        <end position="362"/>
    </location>
</feature>
<feature type="compositionally biased region" description="Low complexity" evidence="1">
    <location>
        <begin position="122"/>
        <end position="146"/>
    </location>
</feature>
<dbReference type="AlphaFoldDB" id="A0AAW2AE84"/>
<accession>A0AAW2AE84</accession>
<keyword evidence="5" id="KW-1185">Reference proteome</keyword>
<evidence type="ECO:0000256" key="3">
    <source>
        <dbReference type="SAM" id="SignalP"/>
    </source>
</evidence>
<keyword evidence="2" id="KW-0812">Transmembrane</keyword>
<evidence type="ECO:0008006" key="6">
    <source>
        <dbReference type="Google" id="ProtNLM"/>
    </source>
</evidence>
<feature type="signal peptide" evidence="3">
    <location>
        <begin position="1"/>
        <end position="23"/>
    </location>
</feature>
<feature type="compositionally biased region" description="Low complexity" evidence="1">
    <location>
        <begin position="189"/>
        <end position="201"/>
    </location>
</feature>
<name>A0AAW2AE84_CULAL</name>